<dbReference type="AlphaFoldDB" id="A0A455W519"/>
<protein>
    <submittedName>
        <fullName evidence="3">Ethanolamine utilization protein EutN</fullName>
    </submittedName>
</protein>
<dbReference type="Pfam" id="PF03319">
    <property type="entry name" value="EutN_CcmL"/>
    <property type="match status" value="1"/>
</dbReference>
<dbReference type="PROSITE" id="PS51932">
    <property type="entry name" value="BMV"/>
    <property type="match status" value="1"/>
</dbReference>
<keyword evidence="2" id="KW-1283">Bacterial microcompartment</keyword>
<proteinExistence type="predicted"/>
<gene>
    <name evidence="3" type="primary">eutN</name>
    <name evidence="3" type="ORF">YBY_19890</name>
</gene>
<dbReference type="GO" id="GO:0031469">
    <property type="term" value="C:bacterial microcompartment"/>
    <property type="evidence" value="ECO:0007669"/>
    <property type="project" value="UniProtKB-SubCell"/>
</dbReference>
<reference evidence="3" key="1">
    <citation type="submission" date="2019-03" db="EMBL/GenBank/DDBJ databases">
        <title>Whole genome analysis of nitrate-reducing bacteria Marinobacter hydrocarbonoclasticus YB03.</title>
        <authorList>
            <person name="Azam A.H."/>
            <person name="Yuk S.R."/>
            <person name="Kamarisima K."/>
            <person name="Miyanaga K."/>
            <person name="Tanji Y."/>
        </authorList>
    </citation>
    <scope>NUCLEOTIDE SEQUENCE</scope>
    <source>
        <strain evidence="3">YB03</strain>
    </source>
</reference>
<dbReference type="InterPro" id="IPR036677">
    <property type="entry name" value="EutN_CcmL_sf"/>
</dbReference>
<comment type="subcellular location">
    <subcellularLocation>
        <location evidence="1">Bacterial microcompartment</location>
    </subcellularLocation>
</comment>
<dbReference type="EMBL" id="AP019537">
    <property type="protein sequence ID" value="BBJ04140.1"/>
    <property type="molecule type" value="Genomic_DNA"/>
</dbReference>
<evidence type="ECO:0000313" key="3">
    <source>
        <dbReference type="EMBL" id="BBJ04140.1"/>
    </source>
</evidence>
<dbReference type="InterPro" id="IPR004992">
    <property type="entry name" value="EutN_CcmL"/>
</dbReference>
<dbReference type="SUPFAM" id="SSF159133">
    <property type="entry name" value="EutN/CcmL-like"/>
    <property type="match status" value="1"/>
</dbReference>
<evidence type="ECO:0000256" key="2">
    <source>
        <dbReference type="ARBA" id="ARBA00024446"/>
    </source>
</evidence>
<dbReference type="CDD" id="cd01614">
    <property type="entry name" value="EutN_CcmL"/>
    <property type="match status" value="1"/>
</dbReference>
<name>A0A455W519_MARNT</name>
<dbReference type="PANTHER" id="PTHR36539:SF1">
    <property type="entry name" value="BACTERIAL MICROCOMPARTMENT SHELL VERTEX PROTEIN EUTN"/>
    <property type="match status" value="1"/>
</dbReference>
<evidence type="ECO:0000256" key="1">
    <source>
        <dbReference type="ARBA" id="ARBA00024322"/>
    </source>
</evidence>
<organism evidence="3">
    <name type="scientific">Marinobacter nauticus</name>
    <name type="common">Marinobacter hydrocarbonoclasticus</name>
    <name type="synonym">Marinobacter aquaeolei</name>
    <dbReference type="NCBI Taxonomy" id="2743"/>
    <lineage>
        <taxon>Bacteria</taxon>
        <taxon>Pseudomonadati</taxon>
        <taxon>Pseudomonadota</taxon>
        <taxon>Gammaproteobacteria</taxon>
        <taxon>Pseudomonadales</taxon>
        <taxon>Marinobacteraceae</taxon>
        <taxon>Marinobacter</taxon>
    </lineage>
</organism>
<sequence>MRLAKVIGQVVATVRSERLGMDKLALVKFIDQDGKEENSVMVAADRLGAGEGEWVLVVSGSSARMSVDGTGQTPVDLSIVGIIDEVTGGPTTWFQKYQRNY</sequence>
<dbReference type="Gene3D" id="2.40.50.220">
    <property type="entry name" value="EutN/Ccml"/>
    <property type="match status" value="1"/>
</dbReference>
<accession>A0A455W519</accession>
<dbReference type="PANTHER" id="PTHR36539">
    <property type="entry name" value="ETHANOLAMINE UTILIZATION PROTEIN EUTN"/>
    <property type="match status" value="1"/>
</dbReference>